<comment type="catalytic activity">
    <reaction evidence="1 2">
        <text>an acyl phosphate + H2O = a carboxylate + phosphate + H(+)</text>
        <dbReference type="Rhea" id="RHEA:14965"/>
        <dbReference type="ChEBI" id="CHEBI:15377"/>
        <dbReference type="ChEBI" id="CHEBI:15378"/>
        <dbReference type="ChEBI" id="CHEBI:29067"/>
        <dbReference type="ChEBI" id="CHEBI:43474"/>
        <dbReference type="ChEBI" id="CHEBI:59918"/>
        <dbReference type="EC" id="3.6.1.7"/>
    </reaction>
</comment>
<gene>
    <name evidence="5" type="ORF">HA299_00545</name>
</gene>
<name>A0A832RX03_9EURY</name>
<reference evidence="5" key="1">
    <citation type="journal article" date="2020" name="bioRxiv">
        <title>A rank-normalized archaeal taxonomy based on genome phylogeny resolves widespread incomplete and uneven classifications.</title>
        <authorList>
            <person name="Rinke C."/>
            <person name="Chuvochina M."/>
            <person name="Mussig A.J."/>
            <person name="Chaumeil P.-A."/>
            <person name="Waite D.W."/>
            <person name="Whitman W.B."/>
            <person name="Parks D.H."/>
            <person name="Hugenholtz P."/>
        </authorList>
    </citation>
    <scope>NUCLEOTIDE SEQUENCE</scope>
    <source>
        <strain evidence="5">UBA12518</strain>
    </source>
</reference>
<dbReference type="EMBL" id="DUIH01000002">
    <property type="protein sequence ID" value="HIH69104.1"/>
    <property type="molecule type" value="Genomic_DNA"/>
</dbReference>
<dbReference type="PROSITE" id="PS51160">
    <property type="entry name" value="ACYLPHOSPHATASE_3"/>
    <property type="match status" value="1"/>
</dbReference>
<dbReference type="RefSeq" id="WP_084174019.1">
    <property type="nucleotide sequence ID" value="NZ_DUIH01000002.1"/>
</dbReference>
<dbReference type="EC" id="3.6.1.7" evidence="1 2"/>
<evidence type="ECO:0000313" key="6">
    <source>
        <dbReference type="Proteomes" id="UP000600363"/>
    </source>
</evidence>
<dbReference type="PANTHER" id="PTHR47268:SF4">
    <property type="entry name" value="ACYLPHOSPHATASE"/>
    <property type="match status" value="1"/>
</dbReference>
<sequence>MEDRVCMHAFVSGKVQGVWFRSFVQQRALELRLTGFVRNLPDGRVEVVAEGPFQQLEQLEAALWEGPPLAKVVSVEVRYNPPTGRFHGFVIRR</sequence>
<dbReference type="InterPro" id="IPR017968">
    <property type="entry name" value="Acylphosphatase_CS"/>
</dbReference>
<dbReference type="InterPro" id="IPR020456">
    <property type="entry name" value="Acylphosphatase"/>
</dbReference>
<evidence type="ECO:0000256" key="3">
    <source>
        <dbReference type="RuleBase" id="RU004168"/>
    </source>
</evidence>
<dbReference type="Proteomes" id="UP000600363">
    <property type="component" value="Unassembled WGS sequence"/>
</dbReference>
<accession>A0A832RX03</accession>
<feature type="active site" evidence="1">
    <location>
        <position position="39"/>
    </location>
</feature>
<dbReference type="PROSITE" id="PS00151">
    <property type="entry name" value="ACYLPHOSPHATASE_2"/>
    <property type="match status" value="1"/>
</dbReference>
<comment type="caution">
    <text evidence="5">The sequence shown here is derived from an EMBL/GenBank/DDBJ whole genome shotgun (WGS) entry which is preliminary data.</text>
</comment>
<dbReference type="PROSITE" id="PS00150">
    <property type="entry name" value="ACYLPHOSPHATASE_1"/>
    <property type="match status" value="1"/>
</dbReference>
<organism evidence="5 6">
    <name type="scientific">Methermicoccus shengliensis</name>
    <dbReference type="NCBI Taxonomy" id="660064"/>
    <lineage>
        <taxon>Archaea</taxon>
        <taxon>Methanobacteriati</taxon>
        <taxon>Methanobacteriota</taxon>
        <taxon>Stenosarchaea group</taxon>
        <taxon>Methanomicrobia</taxon>
        <taxon>Methanosarcinales</taxon>
        <taxon>Methermicoccaceae</taxon>
        <taxon>Methermicoccus</taxon>
    </lineage>
</organism>
<dbReference type="AlphaFoldDB" id="A0A832RX03"/>
<dbReference type="InterPro" id="IPR001792">
    <property type="entry name" value="Acylphosphatase-like_dom"/>
</dbReference>
<feature type="domain" description="Acylphosphatase-like" evidence="4">
    <location>
        <begin position="6"/>
        <end position="93"/>
    </location>
</feature>
<dbReference type="SUPFAM" id="SSF54975">
    <property type="entry name" value="Acylphosphatase/BLUF domain-like"/>
    <property type="match status" value="1"/>
</dbReference>
<evidence type="ECO:0000259" key="4">
    <source>
        <dbReference type="PROSITE" id="PS51160"/>
    </source>
</evidence>
<feature type="active site" evidence="1">
    <location>
        <position position="21"/>
    </location>
</feature>
<keyword evidence="1 2" id="KW-0378">Hydrolase</keyword>
<evidence type="ECO:0000256" key="1">
    <source>
        <dbReference type="PROSITE-ProRule" id="PRU00520"/>
    </source>
</evidence>
<protein>
    <recommendedName>
        <fullName evidence="1 2">Acylphosphatase</fullName>
        <ecNumber evidence="1 2">3.6.1.7</ecNumber>
    </recommendedName>
</protein>
<evidence type="ECO:0000256" key="2">
    <source>
        <dbReference type="RuleBase" id="RU000553"/>
    </source>
</evidence>
<dbReference type="Pfam" id="PF00708">
    <property type="entry name" value="Acylphosphatase"/>
    <property type="match status" value="1"/>
</dbReference>
<evidence type="ECO:0000313" key="5">
    <source>
        <dbReference type="EMBL" id="HIH69104.1"/>
    </source>
</evidence>
<dbReference type="InterPro" id="IPR036046">
    <property type="entry name" value="Acylphosphatase-like_dom_sf"/>
</dbReference>
<dbReference type="GO" id="GO:0003998">
    <property type="term" value="F:acylphosphatase activity"/>
    <property type="evidence" value="ECO:0007669"/>
    <property type="project" value="UniProtKB-EC"/>
</dbReference>
<dbReference type="Gene3D" id="3.30.70.100">
    <property type="match status" value="1"/>
</dbReference>
<dbReference type="PANTHER" id="PTHR47268">
    <property type="entry name" value="ACYLPHOSPHATASE"/>
    <property type="match status" value="1"/>
</dbReference>
<comment type="similarity">
    <text evidence="3">Belongs to the acylphosphatase family.</text>
</comment>
<proteinExistence type="inferred from homology"/>